<gene>
    <name evidence="8" type="ORF">DWV35_03715</name>
</gene>
<dbReference type="Gene3D" id="2.115.10.20">
    <property type="entry name" value="Glycosyl hydrolase domain, family 43"/>
    <property type="match status" value="1"/>
</dbReference>
<evidence type="ECO:0000256" key="2">
    <source>
        <dbReference type="ARBA" id="ARBA00022651"/>
    </source>
</evidence>
<feature type="region of interest" description="Disordered" evidence="7">
    <location>
        <begin position="1"/>
        <end position="23"/>
    </location>
</feature>
<comment type="similarity">
    <text evidence="1 6">Belongs to the glycosyl hydrolase 43 family.</text>
</comment>
<dbReference type="InterPro" id="IPR023296">
    <property type="entry name" value="Glyco_hydro_beta-prop_sf"/>
</dbReference>
<evidence type="ECO:0000256" key="1">
    <source>
        <dbReference type="ARBA" id="ARBA00009865"/>
    </source>
</evidence>
<feature type="compositionally biased region" description="Basic and acidic residues" evidence="7">
    <location>
        <begin position="14"/>
        <end position="23"/>
    </location>
</feature>
<keyword evidence="4" id="KW-0119">Carbohydrate metabolism</keyword>
<keyword evidence="5 6" id="KW-0326">Glycosidase</keyword>
<dbReference type="CDD" id="cd08991">
    <property type="entry name" value="GH43_HoAraf43-like"/>
    <property type="match status" value="1"/>
</dbReference>
<dbReference type="GO" id="GO:0045493">
    <property type="term" value="P:xylan catabolic process"/>
    <property type="evidence" value="ECO:0007669"/>
    <property type="project" value="UniProtKB-KW"/>
</dbReference>
<name>A0A413EX78_BACOV</name>
<dbReference type="InterPro" id="IPR006710">
    <property type="entry name" value="Glyco_hydro_43"/>
</dbReference>
<evidence type="ECO:0000256" key="3">
    <source>
        <dbReference type="ARBA" id="ARBA00022801"/>
    </source>
</evidence>
<dbReference type="EMBL" id="QSBI01000003">
    <property type="protein sequence ID" value="RGX12519.1"/>
    <property type="molecule type" value="Genomic_DNA"/>
</dbReference>
<keyword evidence="2 8" id="KW-0858">Xylan degradation</keyword>
<organism evidence="8 9">
    <name type="scientific">Bacteroides ovatus</name>
    <dbReference type="NCBI Taxonomy" id="28116"/>
    <lineage>
        <taxon>Bacteria</taxon>
        <taxon>Pseudomonadati</taxon>
        <taxon>Bacteroidota</taxon>
        <taxon>Bacteroidia</taxon>
        <taxon>Bacteroidales</taxon>
        <taxon>Bacteroidaceae</taxon>
        <taxon>Bacteroides</taxon>
    </lineage>
</organism>
<evidence type="ECO:0000256" key="5">
    <source>
        <dbReference type="ARBA" id="ARBA00023295"/>
    </source>
</evidence>
<comment type="caution">
    <text evidence="8">The sequence shown here is derived from an EMBL/GenBank/DDBJ whole genome shotgun (WGS) entry which is preliminary data.</text>
</comment>
<reference evidence="8 9" key="1">
    <citation type="submission" date="2018-08" db="EMBL/GenBank/DDBJ databases">
        <title>A genome reference for cultivated species of the human gut microbiota.</title>
        <authorList>
            <person name="Zou Y."/>
            <person name="Xue W."/>
            <person name="Luo G."/>
        </authorList>
    </citation>
    <scope>NUCLEOTIDE SEQUENCE [LARGE SCALE GENOMIC DNA]</scope>
    <source>
        <strain evidence="8 9">AF04-46</strain>
    </source>
</reference>
<dbReference type="Proteomes" id="UP000286031">
    <property type="component" value="Unassembled WGS sequence"/>
</dbReference>
<sequence length="419" mass="47562">MGCSGGEDSLFDDNSDKSEDDKTKYVIKPVSDVMALETNKRNELQLMWVNPPEIAIVEISYQKEDDDEVHTVNKRVFGEHKSVYTLTFLEYGTYQIGLVAIDNYGKRSEKVTISATPAKEDTIDPDIIVEDKLPIADPYVLYYEGKYYAYGTRVNGFEVYISEDLKHWRRNETKALSPENSWGTRWYWAPEVYYVKSKNLFYMFYSVDEHICVATSISPEGPFVQREKKPIVPNEKGIDTSFFIDDDGTPYLYYVRFTDGNVIWVAEMNDDLTSIKKETLTKCISVTDSWEKKQAKVAEGPSVLKRGDTYYLIYSANHYESKDYAVGYATSTSPKGPWKKYSGNPILRRDKEAAKSVGLVGTGHGAPFICADGSYKYIFHAHASETSVGPRTSYISNFNISDEGVISITGRTIEPVRIK</sequence>
<dbReference type="AlphaFoldDB" id="A0A413EX78"/>
<keyword evidence="2 8" id="KW-0624">Polysaccharide degradation</keyword>
<accession>A0A413EX78</accession>
<dbReference type="InterPro" id="IPR052176">
    <property type="entry name" value="Glycosyl_Hydrlase_43_Enz"/>
</dbReference>
<evidence type="ECO:0000256" key="4">
    <source>
        <dbReference type="ARBA" id="ARBA00023277"/>
    </source>
</evidence>
<dbReference type="Pfam" id="PF04616">
    <property type="entry name" value="Glyco_hydro_43"/>
    <property type="match status" value="1"/>
</dbReference>
<dbReference type="PANTHER" id="PTHR43772">
    <property type="entry name" value="ENDO-1,4-BETA-XYLANASE"/>
    <property type="match status" value="1"/>
</dbReference>
<evidence type="ECO:0000313" key="9">
    <source>
        <dbReference type="Proteomes" id="UP000286031"/>
    </source>
</evidence>
<dbReference type="GO" id="GO:0004553">
    <property type="term" value="F:hydrolase activity, hydrolyzing O-glycosyl compounds"/>
    <property type="evidence" value="ECO:0007669"/>
    <property type="project" value="InterPro"/>
</dbReference>
<dbReference type="PANTHER" id="PTHR43772:SF2">
    <property type="entry name" value="PUTATIVE (AFU_ORTHOLOGUE AFUA_2G04480)-RELATED"/>
    <property type="match status" value="1"/>
</dbReference>
<dbReference type="SUPFAM" id="SSF75005">
    <property type="entry name" value="Arabinanase/levansucrase/invertase"/>
    <property type="match status" value="1"/>
</dbReference>
<protein>
    <submittedName>
        <fullName evidence="8">1,4-beta-xylanase</fullName>
    </submittedName>
</protein>
<keyword evidence="3 6" id="KW-0378">Hydrolase</keyword>
<evidence type="ECO:0000256" key="7">
    <source>
        <dbReference type="SAM" id="MobiDB-lite"/>
    </source>
</evidence>
<evidence type="ECO:0000313" key="8">
    <source>
        <dbReference type="EMBL" id="RGX12519.1"/>
    </source>
</evidence>
<proteinExistence type="inferred from homology"/>
<evidence type="ECO:0000256" key="6">
    <source>
        <dbReference type="RuleBase" id="RU361187"/>
    </source>
</evidence>